<dbReference type="RefSeq" id="WP_134216666.1">
    <property type="nucleotide sequence ID" value="NZ_QFGA01000004.1"/>
</dbReference>
<evidence type="ECO:0008006" key="3">
    <source>
        <dbReference type="Google" id="ProtNLM"/>
    </source>
</evidence>
<dbReference type="EMBL" id="QFGA01000004">
    <property type="protein sequence ID" value="TEB04325.1"/>
    <property type="molecule type" value="Genomic_DNA"/>
</dbReference>
<comment type="caution">
    <text evidence="1">The sequence shown here is derived from an EMBL/GenBank/DDBJ whole genome shotgun (WGS) entry which is preliminary data.</text>
</comment>
<accession>A0A4Y7R5V3</accession>
<dbReference type="AlphaFoldDB" id="A0A4Y7R5V3"/>
<evidence type="ECO:0000313" key="1">
    <source>
        <dbReference type="EMBL" id="TEB04325.1"/>
    </source>
</evidence>
<keyword evidence="2" id="KW-1185">Reference proteome</keyword>
<evidence type="ECO:0000313" key="2">
    <source>
        <dbReference type="Proteomes" id="UP000298324"/>
    </source>
</evidence>
<reference evidence="1 2" key="1">
    <citation type="journal article" date="2018" name="Environ. Microbiol.">
        <title>Novel energy conservation strategies and behaviour of Pelotomaculum schinkii driving syntrophic propionate catabolism.</title>
        <authorList>
            <person name="Hidalgo-Ahumada C.A.P."/>
            <person name="Nobu M.K."/>
            <person name="Narihiro T."/>
            <person name="Tamaki H."/>
            <person name="Liu W.T."/>
            <person name="Kamagata Y."/>
            <person name="Stams A.J.M."/>
            <person name="Imachi H."/>
            <person name="Sousa D.Z."/>
        </authorList>
    </citation>
    <scope>NUCLEOTIDE SEQUENCE [LARGE SCALE GENOMIC DNA]</scope>
    <source>
        <strain evidence="1 2">HH</strain>
    </source>
</reference>
<sequence>MNLMSILKTIPITEMSRIREIMVEKTSTLQLDAAVQNAREEWRQALKELDYIDGDLAEYAIFKINAAERRYIALLNQARKEGITAWPDTEFSPVQEICEGICSTEIKNATAL</sequence>
<organism evidence="1 2">
    <name type="scientific">Pelotomaculum schinkii</name>
    <dbReference type="NCBI Taxonomy" id="78350"/>
    <lineage>
        <taxon>Bacteria</taxon>
        <taxon>Bacillati</taxon>
        <taxon>Bacillota</taxon>
        <taxon>Clostridia</taxon>
        <taxon>Eubacteriales</taxon>
        <taxon>Desulfotomaculaceae</taxon>
        <taxon>Pelotomaculum</taxon>
    </lineage>
</organism>
<protein>
    <recommendedName>
        <fullName evidence="3">DUF2508 family protein</fullName>
    </recommendedName>
</protein>
<gene>
    <name evidence="1" type="ORF">Psch_04051</name>
</gene>
<name>A0A4Y7R5V3_9FIRM</name>
<proteinExistence type="predicted"/>
<dbReference type="Proteomes" id="UP000298324">
    <property type="component" value="Unassembled WGS sequence"/>
</dbReference>